<proteinExistence type="predicted"/>
<comment type="caution">
    <text evidence="1">The sequence shown here is derived from an EMBL/GenBank/DDBJ whole genome shotgun (WGS) entry which is preliminary data.</text>
</comment>
<sequence length="911" mass="105920">MRIHKNLLFIKIHAPDTVLDEFNHLLCTKKYFKSEHVRFVKPDQTIIGKALPFTRVKHEREMITLARKEYKEKLYLSNSERSLIVYKILLQLPFGDQANHFGLNRLLDKKVFLDAYALHDGEYFAMRNEDRMYGSAITNARQMLFYTWVGKNNAFKVHPLNLIREYFGEKVGMYFAFYEFYNHALLIAAVSGLIVFISAYFNTTDKVFERDVCANANNTYICPRCNSFDACPFIKLTNFCYLAKLHRVLDNPYTVFYAIFLTMWAAAFYVLWKRKQSYWVWLWEINTDRTKDAFRTNYSRSYLSKPLSTRTGLDISYAVGFTRYIRLIVISIICISAIAGLVALLIPMFMYKRYVDRTLLARKTIPLPWVEIALVVIFAVQVVFVVQIFGEFMLRQTLNFLTKLENHRTYESYFRSYSLKLFVVSFMLTFPLMFYYAWVKGAAYYLPFRVFNIKQRHEWSSYRGYFSFTHCAPFTCLDEVFTVLAATLLIRYIALPLLTYFKEFIFNTRTDFNQGKKITTKVPCWEREFRLDTMTEEKMARKYNSLVLQFALVSLVGAVFPLAPLFAFFANVINIRYEARMFLLCHRRPLLLETAGIGVWKHIIKVLALLSVPANALTLARTTKMISRQLYTMRTGSMRGFLFYVLEYMQVQAYEDYYLSPEIGTAVKQYRKNHFVPQLCYFPGDPRAGTYLSQRLGITVQRGNAASVLGSMPGAEKLDDVFILGRPRRTYHDQVGDVLKKGRVRSTLNRRACMKRLMNVEEARVVCQDRSKWKDVSLPTPLGKRRRKRHQNRWFLELVVIETTTQASILPNVQEIVQASVQDSMQATMSMVSPPALMKRAGVPLPHSCNQCVRGSINSASMHASKREARRQACMQTTNQARILPNVQEIVQASMQSNMQASMQASKQASM</sequence>
<organism evidence="1 2">
    <name type="scientific">Choristoneura fumiferana</name>
    <name type="common">Spruce budworm moth</name>
    <name type="synonym">Archips fumiferana</name>
    <dbReference type="NCBI Taxonomy" id="7141"/>
    <lineage>
        <taxon>Eukaryota</taxon>
        <taxon>Metazoa</taxon>
        <taxon>Ecdysozoa</taxon>
        <taxon>Arthropoda</taxon>
        <taxon>Hexapoda</taxon>
        <taxon>Insecta</taxon>
        <taxon>Pterygota</taxon>
        <taxon>Neoptera</taxon>
        <taxon>Endopterygota</taxon>
        <taxon>Lepidoptera</taxon>
        <taxon>Glossata</taxon>
        <taxon>Ditrysia</taxon>
        <taxon>Tortricoidea</taxon>
        <taxon>Tortricidae</taxon>
        <taxon>Tortricinae</taxon>
        <taxon>Choristoneura</taxon>
    </lineage>
</organism>
<accession>A0ACC0KGX9</accession>
<evidence type="ECO:0000313" key="1">
    <source>
        <dbReference type="EMBL" id="KAI8435500.1"/>
    </source>
</evidence>
<name>A0ACC0KGX9_CHOFU</name>
<gene>
    <name evidence="1" type="ORF">MSG28_003797</name>
</gene>
<reference evidence="1 2" key="1">
    <citation type="journal article" date="2022" name="Genome Biol. Evol.">
        <title>The Spruce Budworm Genome: Reconstructing the Evolutionary History of Antifreeze Proteins.</title>
        <authorList>
            <person name="Beliveau C."/>
            <person name="Gagne P."/>
            <person name="Picq S."/>
            <person name="Vernygora O."/>
            <person name="Keeling C.I."/>
            <person name="Pinkney K."/>
            <person name="Doucet D."/>
            <person name="Wen F."/>
            <person name="Johnston J.S."/>
            <person name="Maaroufi H."/>
            <person name="Boyle B."/>
            <person name="Laroche J."/>
            <person name="Dewar K."/>
            <person name="Juretic N."/>
            <person name="Blackburn G."/>
            <person name="Nisole A."/>
            <person name="Brunet B."/>
            <person name="Brandao M."/>
            <person name="Lumley L."/>
            <person name="Duan J."/>
            <person name="Quan G."/>
            <person name="Lucarotti C.J."/>
            <person name="Roe A.D."/>
            <person name="Sperling F.A.H."/>
            <person name="Levesque R.C."/>
            <person name="Cusson M."/>
        </authorList>
    </citation>
    <scope>NUCLEOTIDE SEQUENCE [LARGE SCALE GENOMIC DNA]</scope>
    <source>
        <strain evidence="1">Glfc:IPQL:Cfum</strain>
    </source>
</reference>
<keyword evidence="2" id="KW-1185">Reference proteome</keyword>
<dbReference type="EMBL" id="CM046106">
    <property type="protein sequence ID" value="KAI8435500.1"/>
    <property type="molecule type" value="Genomic_DNA"/>
</dbReference>
<dbReference type="Proteomes" id="UP001064048">
    <property type="component" value="Chromosome 6"/>
</dbReference>
<evidence type="ECO:0000313" key="2">
    <source>
        <dbReference type="Proteomes" id="UP001064048"/>
    </source>
</evidence>
<protein>
    <submittedName>
        <fullName evidence="1">Uncharacterized protein</fullName>
    </submittedName>
</protein>